<dbReference type="Gene3D" id="3.40.50.720">
    <property type="entry name" value="NAD(P)-binding Rossmann-like Domain"/>
    <property type="match status" value="1"/>
</dbReference>
<dbReference type="Gene3D" id="3.40.50.10860">
    <property type="entry name" value="Leucine Dehydrogenase, chain A, domain 1"/>
    <property type="match status" value="1"/>
</dbReference>
<accession>A0A931J0D7</accession>
<comment type="subunit">
    <text evidence="8">Homodimer.</text>
</comment>
<gene>
    <name evidence="8 11" type="primary">aroE</name>
    <name evidence="11" type="ORF">I7X43_10225</name>
</gene>
<dbReference type="HAMAP" id="MF_00222">
    <property type="entry name" value="Shikimate_DH_AroE"/>
    <property type="match status" value="1"/>
</dbReference>
<dbReference type="Proteomes" id="UP000620139">
    <property type="component" value="Unassembled WGS sequence"/>
</dbReference>
<comment type="caution">
    <text evidence="11">The sequence shown here is derived from an EMBL/GenBank/DDBJ whole genome shotgun (WGS) entry which is preliminary data.</text>
</comment>
<dbReference type="GO" id="GO:0019632">
    <property type="term" value="P:shikimate metabolic process"/>
    <property type="evidence" value="ECO:0007669"/>
    <property type="project" value="InterPro"/>
</dbReference>
<evidence type="ECO:0000259" key="9">
    <source>
        <dbReference type="Pfam" id="PF08501"/>
    </source>
</evidence>
<dbReference type="NCBIfam" id="TIGR00507">
    <property type="entry name" value="aroE"/>
    <property type="match status" value="1"/>
</dbReference>
<evidence type="ECO:0000256" key="4">
    <source>
        <dbReference type="ARBA" id="ARBA00022857"/>
    </source>
</evidence>
<organism evidence="11 12">
    <name type="scientific">Inhella gelatinilytica</name>
    <dbReference type="NCBI Taxonomy" id="2795030"/>
    <lineage>
        <taxon>Bacteria</taxon>
        <taxon>Pseudomonadati</taxon>
        <taxon>Pseudomonadota</taxon>
        <taxon>Betaproteobacteria</taxon>
        <taxon>Burkholderiales</taxon>
        <taxon>Sphaerotilaceae</taxon>
        <taxon>Inhella</taxon>
    </lineage>
</organism>
<dbReference type="InterPro" id="IPR041121">
    <property type="entry name" value="SDH_C"/>
</dbReference>
<feature type="binding site" evidence="8">
    <location>
        <position position="79"/>
    </location>
    <ligand>
        <name>NADP(+)</name>
        <dbReference type="ChEBI" id="CHEBI:58349"/>
    </ligand>
</feature>
<feature type="binding site" evidence="8">
    <location>
        <position position="104"/>
    </location>
    <ligand>
        <name>shikimate</name>
        <dbReference type="ChEBI" id="CHEBI:36208"/>
    </ligand>
</feature>
<feature type="binding site" evidence="8">
    <location>
        <position position="220"/>
    </location>
    <ligand>
        <name>shikimate</name>
        <dbReference type="ChEBI" id="CHEBI:36208"/>
    </ligand>
</feature>
<feature type="binding site" evidence="8">
    <location>
        <position position="218"/>
    </location>
    <ligand>
        <name>NADP(+)</name>
        <dbReference type="ChEBI" id="CHEBI:58349"/>
    </ligand>
</feature>
<dbReference type="GO" id="GO:0050661">
    <property type="term" value="F:NADP binding"/>
    <property type="evidence" value="ECO:0007669"/>
    <property type="project" value="InterPro"/>
</dbReference>
<evidence type="ECO:0000256" key="5">
    <source>
        <dbReference type="ARBA" id="ARBA00023002"/>
    </source>
</evidence>
<dbReference type="GO" id="GO:0009073">
    <property type="term" value="P:aromatic amino acid family biosynthetic process"/>
    <property type="evidence" value="ECO:0007669"/>
    <property type="project" value="UniProtKB-KW"/>
</dbReference>
<dbReference type="AlphaFoldDB" id="A0A931J0D7"/>
<keyword evidence="4 8" id="KW-0521">NADP</keyword>
<keyword evidence="12" id="KW-1185">Reference proteome</keyword>
<keyword evidence="3 8" id="KW-0028">Amino-acid biosynthesis</keyword>
<name>A0A931J0D7_9BURK</name>
<dbReference type="EMBL" id="JAEDAL010000004">
    <property type="protein sequence ID" value="MBH9553223.1"/>
    <property type="molecule type" value="Genomic_DNA"/>
</dbReference>
<dbReference type="Pfam" id="PF08501">
    <property type="entry name" value="Shikimate_dh_N"/>
    <property type="match status" value="1"/>
</dbReference>
<dbReference type="InterPro" id="IPR036291">
    <property type="entry name" value="NAD(P)-bd_dom_sf"/>
</dbReference>
<comment type="pathway">
    <text evidence="1 8">Metabolic intermediate biosynthesis; chorismate biosynthesis; chorismate from D-erythrose 4-phosphate and phosphoenolpyruvate: step 4/7.</text>
</comment>
<dbReference type="GO" id="GO:0009423">
    <property type="term" value="P:chorismate biosynthetic process"/>
    <property type="evidence" value="ECO:0007669"/>
    <property type="project" value="UniProtKB-UniRule"/>
</dbReference>
<dbReference type="RefSeq" id="WP_198100836.1">
    <property type="nucleotide sequence ID" value="NZ_JAEDAL010000004.1"/>
</dbReference>
<evidence type="ECO:0000313" key="12">
    <source>
        <dbReference type="Proteomes" id="UP000620139"/>
    </source>
</evidence>
<dbReference type="FunFam" id="3.40.50.10860:FF:000006">
    <property type="entry name" value="Shikimate dehydrogenase (NADP(+))"/>
    <property type="match status" value="1"/>
</dbReference>
<feature type="binding site" evidence="8">
    <location>
        <begin position="129"/>
        <end position="133"/>
    </location>
    <ligand>
        <name>NADP(+)</name>
        <dbReference type="ChEBI" id="CHEBI:58349"/>
    </ligand>
</feature>
<feature type="domain" description="Shikimate dehydrogenase substrate binding N-terminal" evidence="9">
    <location>
        <begin position="8"/>
        <end position="90"/>
    </location>
</feature>
<proteinExistence type="inferred from homology"/>
<comment type="catalytic activity">
    <reaction evidence="7 8">
        <text>shikimate + NADP(+) = 3-dehydroshikimate + NADPH + H(+)</text>
        <dbReference type="Rhea" id="RHEA:17737"/>
        <dbReference type="ChEBI" id="CHEBI:15378"/>
        <dbReference type="ChEBI" id="CHEBI:16630"/>
        <dbReference type="ChEBI" id="CHEBI:36208"/>
        <dbReference type="ChEBI" id="CHEBI:57783"/>
        <dbReference type="ChEBI" id="CHEBI:58349"/>
        <dbReference type="EC" id="1.1.1.25"/>
    </reaction>
</comment>
<keyword evidence="6 8" id="KW-0057">Aromatic amino acid biosynthesis</keyword>
<dbReference type="NCBIfam" id="NF001310">
    <property type="entry name" value="PRK00258.1-2"/>
    <property type="match status" value="1"/>
</dbReference>
<dbReference type="SUPFAM" id="SSF51735">
    <property type="entry name" value="NAD(P)-binding Rossmann-fold domains"/>
    <property type="match status" value="1"/>
</dbReference>
<sequence length="277" mass="29306">MDHPNYAVIGHPIAHSRSPHIHTRFAALTGITLNYEAIEAPVGAFAATLRTLRLQGLKGCNVTLPFKPEALSLAELSSDRAQRAGAANTLGWSDQGRLWADNTDGAGLCRDLTERAGFPVAGRRLLILGAGGAVAGCLAPLLALRPAHVTLCNRSPEKLRPLLDRHQDLGVPLAVLPWGECPVHGFDGVLNGTSAALGGSAFSLPQGLWAKGAWALDMVYGPAAAAFLQAARDQGASTRDGLGMLVEQAALSFERWHGVRPDTNPVFNELRQIVPEA</sequence>
<feature type="domain" description="SDH C-terminal" evidence="10">
    <location>
        <begin position="241"/>
        <end position="265"/>
    </location>
</feature>
<dbReference type="InterPro" id="IPR022893">
    <property type="entry name" value="Shikimate_DH_fam"/>
</dbReference>
<evidence type="ECO:0000259" key="10">
    <source>
        <dbReference type="Pfam" id="PF18317"/>
    </source>
</evidence>
<protein>
    <recommendedName>
        <fullName evidence="2 8">Shikimate dehydrogenase (NADP(+))</fullName>
        <shortName evidence="8">SDH</shortName>
        <ecNumber evidence="2 8">1.1.1.25</ecNumber>
    </recommendedName>
</protein>
<comment type="similarity">
    <text evidence="8">Belongs to the shikimate dehydrogenase family.</text>
</comment>
<comment type="caution">
    <text evidence="8">Lacks conserved residue(s) required for the propagation of feature annotation.</text>
</comment>
<feature type="binding site" evidence="8">
    <location>
        <position position="88"/>
    </location>
    <ligand>
        <name>shikimate</name>
        <dbReference type="ChEBI" id="CHEBI:36208"/>
    </ligand>
</feature>
<evidence type="ECO:0000313" key="11">
    <source>
        <dbReference type="EMBL" id="MBH9553223.1"/>
    </source>
</evidence>
<dbReference type="CDD" id="cd01065">
    <property type="entry name" value="NAD_bind_Shikimate_DH"/>
    <property type="match status" value="1"/>
</dbReference>
<dbReference type="GO" id="GO:0005829">
    <property type="term" value="C:cytosol"/>
    <property type="evidence" value="ECO:0007669"/>
    <property type="project" value="TreeGrafter"/>
</dbReference>
<dbReference type="Pfam" id="PF18317">
    <property type="entry name" value="SDH_C"/>
    <property type="match status" value="1"/>
</dbReference>
<dbReference type="PANTHER" id="PTHR21089:SF1">
    <property type="entry name" value="BIFUNCTIONAL 3-DEHYDROQUINATE DEHYDRATASE_SHIKIMATE DEHYDROGENASE, CHLOROPLASTIC"/>
    <property type="match status" value="1"/>
</dbReference>
<evidence type="ECO:0000256" key="8">
    <source>
        <dbReference type="HAMAP-Rule" id="MF_00222"/>
    </source>
</evidence>
<reference evidence="11" key="1">
    <citation type="submission" date="2020-12" db="EMBL/GenBank/DDBJ databases">
        <title>The genome sequence of Inhella sp. 4Y17.</title>
        <authorList>
            <person name="Liu Y."/>
        </authorList>
    </citation>
    <scope>NUCLEOTIDE SEQUENCE</scope>
    <source>
        <strain evidence="11">4Y10</strain>
    </source>
</reference>
<evidence type="ECO:0000256" key="6">
    <source>
        <dbReference type="ARBA" id="ARBA00023141"/>
    </source>
</evidence>
<keyword evidence="5 8" id="KW-0560">Oxidoreductase</keyword>
<dbReference type="SUPFAM" id="SSF53223">
    <property type="entry name" value="Aminoacid dehydrogenase-like, N-terminal domain"/>
    <property type="match status" value="1"/>
</dbReference>
<dbReference type="GO" id="GO:0004764">
    <property type="term" value="F:shikimate 3-dehydrogenase (NADP+) activity"/>
    <property type="evidence" value="ECO:0007669"/>
    <property type="project" value="UniProtKB-UniRule"/>
</dbReference>
<dbReference type="InterPro" id="IPR013708">
    <property type="entry name" value="Shikimate_DH-bd_N"/>
</dbReference>
<dbReference type="EC" id="1.1.1.25" evidence="2 8"/>
<evidence type="ECO:0000256" key="2">
    <source>
        <dbReference type="ARBA" id="ARBA00012962"/>
    </source>
</evidence>
<feature type="binding site" evidence="8">
    <location>
        <position position="63"/>
    </location>
    <ligand>
        <name>shikimate</name>
        <dbReference type="ChEBI" id="CHEBI:36208"/>
    </ligand>
</feature>
<dbReference type="PANTHER" id="PTHR21089">
    <property type="entry name" value="SHIKIMATE DEHYDROGENASE"/>
    <property type="match status" value="1"/>
</dbReference>
<dbReference type="InterPro" id="IPR011342">
    <property type="entry name" value="Shikimate_DH"/>
</dbReference>
<evidence type="ECO:0000256" key="3">
    <source>
        <dbReference type="ARBA" id="ARBA00022605"/>
    </source>
</evidence>
<comment type="function">
    <text evidence="8">Involved in the biosynthesis of the chorismate, which leads to the biosynthesis of aromatic amino acids. Catalyzes the reversible NADPH linked reduction of 3-dehydroshikimate (DHSA) to yield shikimate (SA).</text>
</comment>
<dbReference type="GO" id="GO:0008652">
    <property type="term" value="P:amino acid biosynthetic process"/>
    <property type="evidence" value="ECO:0007669"/>
    <property type="project" value="UniProtKB-KW"/>
</dbReference>
<evidence type="ECO:0000256" key="1">
    <source>
        <dbReference type="ARBA" id="ARBA00004871"/>
    </source>
</evidence>
<feature type="binding site" evidence="8">
    <location>
        <position position="248"/>
    </location>
    <ligand>
        <name>shikimate</name>
        <dbReference type="ChEBI" id="CHEBI:36208"/>
    </ligand>
</feature>
<dbReference type="InterPro" id="IPR046346">
    <property type="entry name" value="Aminoacid_DH-like_N_sf"/>
</dbReference>
<feature type="binding site" evidence="8">
    <location>
        <position position="241"/>
    </location>
    <ligand>
        <name>NADP(+)</name>
        <dbReference type="ChEBI" id="CHEBI:58349"/>
    </ligand>
</feature>
<feature type="active site" description="Proton acceptor" evidence="8">
    <location>
        <position position="67"/>
    </location>
</feature>
<evidence type="ECO:0000256" key="7">
    <source>
        <dbReference type="ARBA" id="ARBA00049442"/>
    </source>
</evidence>
<feature type="binding site" evidence="8">
    <location>
        <begin position="16"/>
        <end position="18"/>
    </location>
    <ligand>
        <name>shikimate</name>
        <dbReference type="ChEBI" id="CHEBI:36208"/>
    </ligand>
</feature>